<dbReference type="GO" id="GO:0008270">
    <property type="term" value="F:zinc ion binding"/>
    <property type="evidence" value="ECO:0007669"/>
    <property type="project" value="InterPro"/>
</dbReference>
<dbReference type="SUPFAM" id="SSF57701">
    <property type="entry name" value="Zn2/Cys6 DNA-binding domain"/>
    <property type="match status" value="1"/>
</dbReference>
<sequence>MNVHPSQRRTSCEVCKKHKTRCQRIRPHDSKCARCMMLDTHCYIGERKSVGRPRTSTSRPQSKRVRPKGQCAKKAFRQREGHVHESTNSMFLLGADNIAPAQSSPPIVEITELSPISAADPEVNNDFSLLPMDVNETSEEASALQIYPWKSTHQSSRNTSVEVPSSSKFHIFEDDEAKLGRLYSELQTRGAMIVSMMQTLDFDAIVYRDSPLFLDNSTLANFVMMTSESFLQILERLQLSILNAEYQLRSTHQRLHSGMARLPQSLSGHLSPPLAAGITSVFSRLLYIYEFMIDRLVERIERTDLGPPNEMPDLMPQDGSLKTSCAQGIFYCNHLHYLVDRMEHVLGLHEDQGLEEPSILSSDQIEILESVIDEYNGFGSNQGILRPADTKKLLKQITRVLKRIYT</sequence>
<accession>A0AB34KBW8</accession>
<evidence type="ECO:0000313" key="5">
    <source>
        <dbReference type="Proteomes" id="UP000803884"/>
    </source>
</evidence>
<dbReference type="InterPro" id="IPR036864">
    <property type="entry name" value="Zn2-C6_fun-type_DNA-bd_sf"/>
</dbReference>
<protein>
    <recommendedName>
        <fullName evidence="3">Zn(2)-C6 fungal-type domain-containing protein</fullName>
    </recommendedName>
</protein>
<evidence type="ECO:0000256" key="1">
    <source>
        <dbReference type="ARBA" id="ARBA00023242"/>
    </source>
</evidence>
<feature type="domain" description="Zn(2)-C6 fungal-type" evidence="3">
    <location>
        <begin position="11"/>
        <end position="44"/>
    </location>
</feature>
<proteinExistence type="predicted"/>
<comment type="caution">
    <text evidence="4">The sequence shown here is derived from an EMBL/GenBank/DDBJ whole genome shotgun (WGS) entry which is preliminary data.</text>
</comment>
<dbReference type="RefSeq" id="XP_069225656.1">
    <property type="nucleotide sequence ID" value="XM_069377337.1"/>
</dbReference>
<name>A0AB34KBW8_9PEZI</name>
<feature type="region of interest" description="Disordered" evidence="2">
    <location>
        <begin position="49"/>
        <end position="69"/>
    </location>
</feature>
<dbReference type="GO" id="GO:0000981">
    <property type="term" value="F:DNA-binding transcription factor activity, RNA polymerase II-specific"/>
    <property type="evidence" value="ECO:0007669"/>
    <property type="project" value="InterPro"/>
</dbReference>
<evidence type="ECO:0000256" key="2">
    <source>
        <dbReference type="SAM" id="MobiDB-lite"/>
    </source>
</evidence>
<organism evidence="4 5">
    <name type="scientific">Cladosporium halotolerans</name>
    <dbReference type="NCBI Taxonomy" id="1052096"/>
    <lineage>
        <taxon>Eukaryota</taxon>
        <taxon>Fungi</taxon>
        <taxon>Dikarya</taxon>
        <taxon>Ascomycota</taxon>
        <taxon>Pezizomycotina</taxon>
        <taxon>Dothideomycetes</taxon>
        <taxon>Dothideomycetidae</taxon>
        <taxon>Cladosporiales</taxon>
        <taxon>Cladosporiaceae</taxon>
        <taxon>Cladosporium</taxon>
    </lineage>
</organism>
<dbReference type="EMBL" id="JAAQHG020000048">
    <property type="protein sequence ID" value="KAL1582549.1"/>
    <property type="molecule type" value="Genomic_DNA"/>
</dbReference>
<dbReference type="PROSITE" id="PS50048">
    <property type="entry name" value="ZN2_CY6_FUNGAL_2"/>
    <property type="match status" value="1"/>
</dbReference>
<dbReference type="Proteomes" id="UP000803884">
    <property type="component" value="Unassembled WGS sequence"/>
</dbReference>
<gene>
    <name evidence="4" type="ORF">WHR41_08733</name>
</gene>
<dbReference type="PROSITE" id="PS00463">
    <property type="entry name" value="ZN2_CY6_FUNGAL_1"/>
    <property type="match status" value="1"/>
</dbReference>
<dbReference type="InterPro" id="IPR001138">
    <property type="entry name" value="Zn2Cys6_DnaBD"/>
</dbReference>
<keyword evidence="1" id="KW-0539">Nucleus</keyword>
<evidence type="ECO:0000313" key="4">
    <source>
        <dbReference type="EMBL" id="KAL1582549.1"/>
    </source>
</evidence>
<reference evidence="4 5" key="1">
    <citation type="journal article" date="2020" name="Microbiol. Resour. Announc.">
        <title>Draft Genome Sequence of a Cladosporium Species Isolated from the Mesophotic Ascidian Didemnum maculosum.</title>
        <authorList>
            <person name="Gioti A."/>
            <person name="Siaperas R."/>
            <person name="Nikolaivits E."/>
            <person name="Le Goff G."/>
            <person name="Ouazzani J."/>
            <person name="Kotoulas G."/>
            <person name="Topakas E."/>
        </authorList>
    </citation>
    <scope>NUCLEOTIDE SEQUENCE [LARGE SCALE GENOMIC DNA]</scope>
    <source>
        <strain evidence="4 5">TM138-S3</strain>
    </source>
</reference>
<dbReference type="CDD" id="cd00067">
    <property type="entry name" value="GAL4"/>
    <property type="match status" value="1"/>
</dbReference>
<dbReference type="AlphaFoldDB" id="A0AB34KBW8"/>
<dbReference type="GeneID" id="96010175"/>
<keyword evidence="5" id="KW-1185">Reference proteome</keyword>
<evidence type="ECO:0000259" key="3">
    <source>
        <dbReference type="PROSITE" id="PS50048"/>
    </source>
</evidence>